<protein>
    <recommendedName>
        <fullName evidence="3">asparagine synthase (glutamine-hydrolyzing)</fullName>
        <ecNumber evidence="3">6.3.5.4</ecNumber>
    </recommendedName>
</protein>
<name>A0A6N4DCL7_9GAMM</name>
<reference evidence="6 7" key="1">
    <citation type="submission" date="2018-03" db="EMBL/GenBank/DDBJ databases">
        <title>Cross-interface Injection: A General Nanoliter Liquid Handling Method Applied to Single Cells Genome Amplification Automated Nanoliter Liquid Handling Applied to Single Cell Multiple Displacement Amplification.</title>
        <authorList>
            <person name="Yun J."/>
            <person name="Xu P."/>
            <person name="Xu J."/>
            <person name="Dai X."/>
            <person name="Wang Y."/>
            <person name="Zheng X."/>
            <person name="Cao C."/>
            <person name="Yi Q."/>
            <person name="Zhu Y."/>
            <person name="Wang L."/>
            <person name="Dong Z."/>
            <person name="Huang Y."/>
            <person name="Huang L."/>
            <person name="Du W."/>
        </authorList>
    </citation>
    <scope>NUCLEOTIDE SEQUENCE [LARGE SCALE GENOMIC DNA]</scope>
    <source>
        <strain evidence="6 7">A9-4</strain>
    </source>
</reference>
<evidence type="ECO:0000313" key="7">
    <source>
        <dbReference type="Proteomes" id="UP000241514"/>
    </source>
</evidence>
<dbReference type="InterPro" id="IPR017932">
    <property type="entry name" value="GATase_2_dom"/>
</dbReference>
<evidence type="ECO:0000256" key="3">
    <source>
        <dbReference type="ARBA" id="ARBA00012737"/>
    </source>
</evidence>
<dbReference type="InterPro" id="IPR029055">
    <property type="entry name" value="Ntn_hydrolases_N"/>
</dbReference>
<feature type="non-terminal residue" evidence="6">
    <location>
        <position position="1"/>
    </location>
</feature>
<dbReference type="AlphaFoldDB" id="A0A6N4DCL7"/>
<comment type="catalytic activity">
    <reaction evidence="4">
        <text>L-aspartate + L-glutamine + ATP + H2O = L-asparagine + L-glutamate + AMP + diphosphate + H(+)</text>
        <dbReference type="Rhea" id="RHEA:12228"/>
        <dbReference type="ChEBI" id="CHEBI:15377"/>
        <dbReference type="ChEBI" id="CHEBI:15378"/>
        <dbReference type="ChEBI" id="CHEBI:29985"/>
        <dbReference type="ChEBI" id="CHEBI:29991"/>
        <dbReference type="ChEBI" id="CHEBI:30616"/>
        <dbReference type="ChEBI" id="CHEBI:33019"/>
        <dbReference type="ChEBI" id="CHEBI:58048"/>
        <dbReference type="ChEBI" id="CHEBI:58359"/>
        <dbReference type="ChEBI" id="CHEBI:456215"/>
        <dbReference type="EC" id="6.3.5.4"/>
    </reaction>
</comment>
<evidence type="ECO:0000259" key="5">
    <source>
        <dbReference type="PROSITE" id="PS51278"/>
    </source>
</evidence>
<dbReference type="PROSITE" id="PS51278">
    <property type="entry name" value="GATASE_TYPE_2"/>
    <property type="match status" value="1"/>
</dbReference>
<proteinExistence type="inferred from homology"/>
<feature type="domain" description="Glutamine amidotransferase type-2" evidence="5">
    <location>
        <begin position="1"/>
        <end position="159"/>
    </location>
</feature>
<dbReference type="PANTHER" id="PTHR43284:SF1">
    <property type="entry name" value="ASPARAGINE SYNTHETASE"/>
    <property type="match status" value="1"/>
</dbReference>
<dbReference type="SUPFAM" id="SSF56235">
    <property type="entry name" value="N-terminal nucleophile aminohydrolases (Ntn hydrolases)"/>
    <property type="match status" value="1"/>
</dbReference>
<gene>
    <name evidence="6" type="ORF">C9928_07620</name>
</gene>
<comment type="caution">
    <text evidence="6">The sequence shown here is derived from an EMBL/GenBank/DDBJ whole genome shotgun (WGS) entry which is preliminary data.</text>
</comment>
<comment type="pathway">
    <text evidence="1">Amino-acid biosynthesis; L-asparagine biosynthesis; L-asparagine from L-aspartate (L-Gln route): step 1/1.</text>
</comment>
<feature type="non-terminal residue" evidence="6">
    <location>
        <position position="172"/>
    </location>
</feature>
<dbReference type="EC" id="6.3.5.4" evidence="3"/>
<dbReference type="InterPro" id="IPR033738">
    <property type="entry name" value="AsnB_N"/>
</dbReference>
<evidence type="ECO:0000256" key="4">
    <source>
        <dbReference type="ARBA" id="ARBA00048741"/>
    </source>
</evidence>
<comment type="similarity">
    <text evidence="2">Belongs to the asparagine synthetase family.</text>
</comment>
<dbReference type="Pfam" id="PF13537">
    <property type="entry name" value="GATase_7"/>
    <property type="match status" value="1"/>
</dbReference>
<dbReference type="GO" id="GO:0004066">
    <property type="term" value="F:asparagine synthase (glutamine-hydrolyzing) activity"/>
    <property type="evidence" value="ECO:0007669"/>
    <property type="project" value="UniProtKB-EC"/>
</dbReference>
<accession>A0A6N4DCL7</accession>
<evidence type="ECO:0000256" key="1">
    <source>
        <dbReference type="ARBA" id="ARBA00005187"/>
    </source>
</evidence>
<dbReference type="CDD" id="cd00712">
    <property type="entry name" value="AsnB"/>
    <property type="match status" value="1"/>
</dbReference>
<dbReference type="Proteomes" id="UP000241514">
    <property type="component" value="Unassembled WGS sequence"/>
</dbReference>
<dbReference type="Gene3D" id="3.60.20.10">
    <property type="entry name" value="Glutamine Phosphoribosylpyrophosphate, subunit 1, domain 1"/>
    <property type="match status" value="1"/>
</dbReference>
<evidence type="ECO:0000256" key="2">
    <source>
        <dbReference type="ARBA" id="ARBA00005752"/>
    </source>
</evidence>
<evidence type="ECO:0000313" key="6">
    <source>
        <dbReference type="EMBL" id="PTB87199.1"/>
    </source>
</evidence>
<organism evidence="6 7">
    <name type="scientific">Pseudidiomarina aestuarii</name>
    <dbReference type="NCBI Taxonomy" id="624146"/>
    <lineage>
        <taxon>Bacteria</taxon>
        <taxon>Pseudomonadati</taxon>
        <taxon>Pseudomonadota</taxon>
        <taxon>Gammaproteobacteria</taxon>
        <taxon>Alteromonadales</taxon>
        <taxon>Idiomarinaceae</taxon>
        <taxon>Pseudidiomarina</taxon>
    </lineage>
</organism>
<dbReference type="GO" id="GO:0005829">
    <property type="term" value="C:cytosol"/>
    <property type="evidence" value="ECO:0007669"/>
    <property type="project" value="TreeGrafter"/>
</dbReference>
<dbReference type="EMBL" id="PYVG01000218">
    <property type="protein sequence ID" value="PTB87199.1"/>
    <property type="molecule type" value="Genomic_DNA"/>
</dbReference>
<dbReference type="InterPro" id="IPR051786">
    <property type="entry name" value="ASN_synthetase/amidase"/>
</dbReference>
<dbReference type="PANTHER" id="PTHR43284">
    <property type="entry name" value="ASPARAGINE SYNTHETASE (GLUTAMINE-HYDROLYZING)"/>
    <property type="match status" value="1"/>
</dbReference>
<sequence>DEDRARQPFRSTNDRLLLAHNGEFYDFKRIRADLTAQGARFRTKSDCEFVLHLFERVGLEATLKELRGEFAFALFDRDEDALYLVRDRFGIKPLYYTETDNGLVFGSELKVLFAHPDVKREFSTEGLLHQLIQVMVPGSTAFEGIHQVAPGHVVKVTRKSGKLAIETSKYWD</sequence>